<keyword evidence="1" id="KW-0812">Transmembrane</keyword>
<dbReference type="EMBL" id="FOHE01000021">
    <property type="protein sequence ID" value="SET70037.1"/>
    <property type="molecule type" value="Genomic_DNA"/>
</dbReference>
<proteinExistence type="predicted"/>
<keyword evidence="1" id="KW-1133">Transmembrane helix</keyword>
<gene>
    <name evidence="2" type="ORF">SAMN05216389_12155</name>
</gene>
<accession>A0A1I0GFY9</accession>
<keyword evidence="3" id="KW-1185">Reference proteome</keyword>
<organism evidence="2 3">
    <name type="scientific">Oceanobacillus limi</name>
    <dbReference type="NCBI Taxonomy" id="930131"/>
    <lineage>
        <taxon>Bacteria</taxon>
        <taxon>Bacillati</taxon>
        <taxon>Bacillota</taxon>
        <taxon>Bacilli</taxon>
        <taxon>Bacillales</taxon>
        <taxon>Bacillaceae</taxon>
        <taxon>Oceanobacillus</taxon>
    </lineage>
</organism>
<name>A0A1I0GFY9_9BACI</name>
<reference evidence="2 3" key="1">
    <citation type="submission" date="2016-10" db="EMBL/GenBank/DDBJ databases">
        <authorList>
            <person name="de Groot N.N."/>
        </authorList>
    </citation>
    <scope>NUCLEOTIDE SEQUENCE [LARGE SCALE GENOMIC DNA]</scope>
    <source>
        <strain evidence="2 3">IBRC-M 10780</strain>
    </source>
</reference>
<evidence type="ECO:0000256" key="1">
    <source>
        <dbReference type="SAM" id="Phobius"/>
    </source>
</evidence>
<protein>
    <submittedName>
        <fullName evidence="2">Uncharacterized protein</fullName>
    </submittedName>
</protein>
<sequence>MEIFVLFFGLYGYFLLPIFGVTLCLNLIKIVWDLVNKSYPETKNIFWLTISFAMILVIFASLIIISFIDRI</sequence>
<feature type="transmembrane region" description="Helical" evidence="1">
    <location>
        <begin position="44"/>
        <end position="68"/>
    </location>
</feature>
<dbReference type="AlphaFoldDB" id="A0A1I0GFY9"/>
<evidence type="ECO:0000313" key="2">
    <source>
        <dbReference type="EMBL" id="SET70037.1"/>
    </source>
</evidence>
<dbReference type="Proteomes" id="UP000198618">
    <property type="component" value="Unassembled WGS sequence"/>
</dbReference>
<keyword evidence="1" id="KW-0472">Membrane</keyword>
<feature type="transmembrane region" description="Helical" evidence="1">
    <location>
        <begin position="6"/>
        <end position="32"/>
    </location>
</feature>
<evidence type="ECO:0000313" key="3">
    <source>
        <dbReference type="Proteomes" id="UP000198618"/>
    </source>
</evidence>